<dbReference type="PROSITE" id="PS51186">
    <property type="entry name" value="GNAT"/>
    <property type="match status" value="1"/>
</dbReference>
<dbReference type="SUPFAM" id="SSF55729">
    <property type="entry name" value="Acyl-CoA N-acyltransferases (Nat)"/>
    <property type="match status" value="1"/>
</dbReference>
<sequence>MSLETLAMVPAAPEYEAEVLAMMAEFKAEHPPRYWNAPELLAGDFPAYLRRLRRNALGLDLPYGFVPTTTFWMLRDGADIVGVSSLRHHLVPVLEIEGGHIGYAIRPGERRKGYGTRLLALMLDEARALGLSRALVTCDTDNLGSARIIQKNGGVFEGEAPSPRTGKPVSRYWIQL</sequence>
<dbReference type="InterPro" id="IPR000182">
    <property type="entry name" value="GNAT_dom"/>
</dbReference>
<dbReference type="Pfam" id="PF13302">
    <property type="entry name" value="Acetyltransf_3"/>
    <property type="match status" value="1"/>
</dbReference>
<keyword evidence="2" id="KW-0808">Transferase</keyword>
<dbReference type="Gene3D" id="3.40.630.30">
    <property type="match status" value="1"/>
</dbReference>
<gene>
    <name evidence="2" type="ORF">AVDCRST_MAG63-988</name>
</gene>
<feature type="domain" description="N-acetyltransferase" evidence="1">
    <location>
        <begin position="6"/>
        <end position="176"/>
    </location>
</feature>
<accession>A0A6J4HUQ5</accession>
<reference evidence="2" key="1">
    <citation type="submission" date="2020-02" db="EMBL/GenBank/DDBJ databases">
        <authorList>
            <person name="Meier V. D."/>
        </authorList>
    </citation>
    <scope>NUCLEOTIDE SEQUENCE</scope>
    <source>
        <strain evidence="2">AVDCRST_MAG63</strain>
    </source>
</reference>
<evidence type="ECO:0000259" key="1">
    <source>
        <dbReference type="PROSITE" id="PS51186"/>
    </source>
</evidence>
<name>A0A6J4HUQ5_9BACT</name>
<organism evidence="2">
    <name type="scientific">uncultured Armatimonadetes bacterium</name>
    <dbReference type="NCBI Taxonomy" id="157466"/>
    <lineage>
        <taxon>Bacteria</taxon>
        <taxon>Bacillati</taxon>
        <taxon>Armatimonadota</taxon>
        <taxon>environmental samples</taxon>
    </lineage>
</organism>
<protein>
    <submittedName>
        <fullName evidence="2">Acetyltransferase</fullName>
    </submittedName>
</protein>
<dbReference type="PANTHER" id="PTHR39173:SF1">
    <property type="entry name" value="ACETYLTRANSFERASE"/>
    <property type="match status" value="1"/>
</dbReference>
<dbReference type="AlphaFoldDB" id="A0A6J4HUQ5"/>
<dbReference type="PANTHER" id="PTHR39173">
    <property type="entry name" value="ACETYLTRANSFERASE"/>
    <property type="match status" value="1"/>
</dbReference>
<dbReference type="CDD" id="cd04301">
    <property type="entry name" value="NAT_SF"/>
    <property type="match status" value="1"/>
</dbReference>
<proteinExistence type="predicted"/>
<dbReference type="GO" id="GO:0016747">
    <property type="term" value="F:acyltransferase activity, transferring groups other than amino-acyl groups"/>
    <property type="evidence" value="ECO:0007669"/>
    <property type="project" value="InterPro"/>
</dbReference>
<dbReference type="EMBL" id="CADCTO010000134">
    <property type="protein sequence ID" value="CAA9231605.1"/>
    <property type="molecule type" value="Genomic_DNA"/>
</dbReference>
<dbReference type="InterPro" id="IPR016181">
    <property type="entry name" value="Acyl_CoA_acyltransferase"/>
</dbReference>
<evidence type="ECO:0000313" key="2">
    <source>
        <dbReference type="EMBL" id="CAA9231605.1"/>
    </source>
</evidence>